<dbReference type="Proteomes" id="UP001305414">
    <property type="component" value="Unassembled WGS sequence"/>
</dbReference>
<accession>A0AAN7UAF1</accession>
<proteinExistence type="predicted"/>
<comment type="caution">
    <text evidence="1">The sequence shown here is derived from an EMBL/GenBank/DDBJ whole genome shotgun (WGS) entry which is preliminary data.</text>
</comment>
<dbReference type="EMBL" id="JAWHQM010000001">
    <property type="protein sequence ID" value="KAK5624558.1"/>
    <property type="molecule type" value="Genomic_DNA"/>
</dbReference>
<organism evidence="1 2">
    <name type="scientific">Xylaria bambusicola</name>
    <dbReference type="NCBI Taxonomy" id="326684"/>
    <lineage>
        <taxon>Eukaryota</taxon>
        <taxon>Fungi</taxon>
        <taxon>Dikarya</taxon>
        <taxon>Ascomycota</taxon>
        <taxon>Pezizomycotina</taxon>
        <taxon>Sordariomycetes</taxon>
        <taxon>Xylariomycetidae</taxon>
        <taxon>Xylariales</taxon>
        <taxon>Xylariaceae</taxon>
        <taxon>Xylaria</taxon>
    </lineage>
</organism>
<reference evidence="1 2" key="1">
    <citation type="submission" date="2023-10" db="EMBL/GenBank/DDBJ databases">
        <title>Draft genome sequence of Xylaria bambusicola isolate GMP-LS, the root and basal stem rot pathogen of sugarcane in Indonesia.</title>
        <authorList>
            <person name="Selvaraj P."/>
            <person name="Muralishankar V."/>
            <person name="Muruganantham S."/>
            <person name="Sp S."/>
            <person name="Haryani S."/>
            <person name="Lau K.J.X."/>
            <person name="Naqvi N.I."/>
        </authorList>
    </citation>
    <scope>NUCLEOTIDE SEQUENCE [LARGE SCALE GENOMIC DNA]</scope>
    <source>
        <strain evidence="1">GMP-LS</strain>
    </source>
</reference>
<keyword evidence="2" id="KW-1185">Reference proteome</keyword>
<dbReference type="AlphaFoldDB" id="A0AAN7UAF1"/>
<sequence length="59" mass="6322">MQSPILAAEDAANLSVPEDTNVMGLPRIVEEAVSSVFAVRYVPPYSIQMSATGRENSIV</sequence>
<protein>
    <submittedName>
        <fullName evidence="1">Uncharacterized protein</fullName>
    </submittedName>
</protein>
<evidence type="ECO:0000313" key="1">
    <source>
        <dbReference type="EMBL" id="KAK5624558.1"/>
    </source>
</evidence>
<name>A0AAN7UAF1_9PEZI</name>
<gene>
    <name evidence="1" type="ORF">RRF57_000273</name>
</gene>
<evidence type="ECO:0000313" key="2">
    <source>
        <dbReference type="Proteomes" id="UP001305414"/>
    </source>
</evidence>